<dbReference type="SMART" id="SM00946">
    <property type="entry name" value="ProRS-C_1"/>
    <property type="match status" value="1"/>
</dbReference>
<dbReference type="PANTHER" id="PTHR43382">
    <property type="entry name" value="PROLYL-TRNA SYNTHETASE"/>
    <property type="match status" value="1"/>
</dbReference>
<comment type="domain">
    <text evidence="7">Consists of three domains: the N-terminal catalytic domain, the anticodon-binding domain and the C-terminal extension.</text>
</comment>
<dbReference type="InterPro" id="IPR045864">
    <property type="entry name" value="aa-tRNA-synth_II/BPL/LPL"/>
</dbReference>
<dbReference type="GO" id="GO:0005524">
    <property type="term" value="F:ATP binding"/>
    <property type="evidence" value="ECO:0007669"/>
    <property type="project" value="UniProtKB-UniRule"/>
</dbReference>
<evidence type="ECO:0000313" key="9">
    <source>
        <dbReference type="EMBL" id="PJB83434.1"/>
    </source>
</evidence>
<dbReference type="SUPFAM" id="SSF64586">
    <property type="entry name" value="C-terminal domain of ProRS"/>
    <property type="match status" value="1"/>
</dbReference>
<evidence type="ECO:0000256" key="2">
    <source>
        <dbReference type="ARBA" id="ARBA00022741"/>
    </source>
</evidence>
<dbReference type="InterPro" id="IPR017449">
    <property type="entry name" value="Pro-tRNA_synth_II"/>
</dbReference>
<accession>A0A2M8D8F7</accession>
<dbReference type="Pfam" id="PF00587">
    <property type="entry name" value="tRNA-synt_2b"/>
    <property type="match status" value="1"/>
</dbReference>
<evidence type="ECO:0000313" key="10">
    <source>
        <dbReference type="Proteomes" id="UP000229236"/>
    </source>
</evidence>
<evidence type="ECO:0000256" key="1">
    <source>
        <dbReference type="ARBA" id="ARBA00022598"/>
    </source>
</evidence>
<dbReference type="InterPro" id="IPR006195">
    <property type="entry name" value="aa-tRNA-synth_II"/>
</dbReference>
<organism evidence="9 10">
    <name type="scientific">Candidatus Yonathbacteria bacterium CG_4_9_14_0_8_um_filter_46_47</name>
    <dbReference type="NCBI Taxonomy" id="1975106"/>
    <lineage>
        <taxon>Bacteria</taxon>
        <taxon>Candidatus Yonathiibacteriota</taxon>
    </lineage>
</organism>
<dbReference type="InterPro" id="IPR002316">
    <property type="entry name" value="Pro-tRNA-ligase_IIa"/>
</dbReference>
<dbReference type="GO" id="GO:0017101">
    <property type="term" value="C:aminoacyl-tRNA synthetase multienzyme complex"/>
    <property type="evidence" value="ECO:0007669"/>
    <property type="project" value="TreeGrafter"/>
</dbReference>
<protein>
    <recommendedName>
        <fullName evidence="7">Proline--tRNA ligase</fullName>
        <ecNumber evidence="7">6.1.1.15</ecNumber>
    </recommendedName>
    <alternativeName>
        <fullName evidence="7">Prolyl-tRNA synthetase</fullName>
        <shortName evidence="7">ProRS</shortName>
    </alternativeName>
</protein>
<evidence type="ECO:0000259" key="8">
    <source>
        <dbReference type="PROSITE" id="PS50862"/>
    </source>
</evidence>
<dbReference type="InterPro" id="IPR004154">
    <property type="entry name" value="Anticodon-bd"/>
</dbReference>
<dbReference type="PRINTS" id="PR01046">
    <property type="entry name" value="TRNASYNTHPRO"/>
</dbReference>
<evidence type="ECO:0000256" key="7">
    <source>
        <dbReference type="HAMAP-Rule" id="MF_01571"/>
    </source>
</evidence>
<dbReference type="Pfam" id="PF09180">
    <property type="entry name" value="ProRS-C_1"/>
    <property type="match status" value="1"/>
</dbReference>
<comment type="caution">
    <text evidence="9">The sequence shown here is derived from an EMBL/GenBank/DDBJ whole genome shotgun (WGS) entry which is preliminary data.</text>
</comment>
<dbReference type="PANTHER" id="PTHR43382:SF2">
    <property type="entry name" value="BIFUNCTIONAL GLUTAMATE_PROLINE--TRNA LIGASE"/>
    <property type="match status" value="1"/>
</dbReference>
<evidence type="ECO:0000256" key="3">
    <source>
        <dbReference type="ARBA" id="ARBA00022840"/>
    </source>
</evidence>
<feature type="domain" description="Aminoacyl-transfer RNA synthetases class-II family profile" evidence="8">
    <location>
        <begin position="1"/>
        <end position="280"/>
    </location>
</feature>
<dbReference type="CDD" id="cd00778">
    <property type="entry name" value="ProRS_core_arch_euk"/>
    <property type="match status" value="1"/>
</dbReference>
<dbReference type="InterPro" id="IPR004499">
    <property type="entry name" value="Pro-tRNA-ligase_IIa_arc-type"/>
</dbReference>
<comment type="subunit">
    <text evidence="7">Homodimer.</text>
</comment>
<evidence type="ECO:0000256" key="4">
    <source>
        <dbReference type="ARBA" id="ARBA00022917"/>
    </source>
</evidence>
<dbReference type="GO" id="GO:0006433">
    <property type="term" value="P:prolyl-tRNA aminoacylation"/>
    <property type="evidence" value="ECO:0007669"/>
    <property type="project" value="UniProtKB-UniRule"/>
</dbReference>
<evidence type="ECO:0000256" key="6">
    <source>
        <dbReference type="ARBA" id="ARBA00047671"/>
    </source>
</evidence>
<keyword evidence="7" id="KW-0963">Cytoplasm</keyword>
<gene>
    <name evidence="7" type="primary">proS</name>
    <name evidence="9" type="ORF">CO088_01470</name>
</gene>
<dbReference type="CDD" id="cd00862">
    <property type="entry name" value="ProRS_anticodon_zinc"/>
    <property type="match status" value="1"/>
</dbReference>
<dbReference type="Gene3D" id="3.30.930.10">
    <property type="entry name" value="Bira Bifunctional Protein, Domain 2"/>
    <property type="match status" value="1"/>
</dbReference>
<dbReference type="Gene3D" id="3.30.110.30">
    <property type="entry name" value="C-terminal domain of ProRS"/>
    <property type="match status" value="1"/>
</dbReference>
<evidence type="ECO:0000256" key="5">
    <source>
        <dbReference type="ARBA" id="ARBA00023146"/>
    </source>
</evidence>
<dbReference type="SUPFAM" id="SSF52954">
    <property type="entry name" value="Class II aaRS ABD-related"/>
    <property type="match status" value="1"/>
</dbReference>
<dbReference type="Pfam" id="PF03129">
    <property type="entry name" value="HGTP_anticodon"/>
    <property type="match status" value="1"/>
</dbReference>
<dbReference type="AlphaFoldDB" id="A0A2M8D8F7"/>
<keyword evidence="1 7" id="KW-0436">Ligase</keyword>
<dbReference type="InterPro" id="IPR033721">
    <property type="entry name" value="ProRS_core_arch_euk"/>
</dbReference>
<keyword evidence="5 7" id="KW-0030">Aminoacyl-tRNA synthetase</keyword>
<dbReference type="InterPro" id="IPR016061">
    <property type="entry name" value="Pro-tRNA_ligase_II_C"/>
</dbReference>
<name>A0A2M8D8F7_9BACT</name>
<dbReference type="Gene3D" id="3.40.50.800">
    <property type="entry name" value="Anticodon-binding domain"/>
    <property type="match status" value="1"/>
</dbReference>
<proteinExistence type="inferred from homology"/>
<keyword evidence="3 7" id="KW-0067">ATP-binding</keyword>
<keyword evidence="2 7" id="KW-0547">Nucleotide-binding</keyword>
<comment type="catalytic activity">
    <reaction evidence="6 7">
        <text>tRNA(Pro) + L-proline + ATP = L-prolyl-tRNA(Pro) + AMP + diphosphate</text>
        <dbReference type="Rhea" id="RHEA:14305"/>
        <dbReference type="Rhea" id="RHEA-COMP:9700"/>
        <dbReference type="Rhea" id="RHEA-COMP:9702"/>
        <dbReference type="ChEBI" id="CHEBI:30616"/>
        <dbReference type="ChEBI" id="CHEBI:33019"/>
        <dbReference type="ChEBI" id="CHEBI:60039"/>
        <dbReference type="ChEBI" id="CHEBI:78442"/>
        <dbReference type="ChEBI" id="CHEBI:78532"/>
        <dbReference type="ChEBI" id="CHEBI:456215"/>
        <dbReference type="EC" id="6.1.1.15"/>
    </reaction>
</comment>
<dbReference type="Proteomes" id="UP000229236">
    <property type="component" value="Unassembled WGS sequence"/>
</dbReference>
<dbReference type="FunFam" id="3.30.930.10:FF:000037">
    <property type="entry name" value="Proline--tRNA ligase"/>
    <property type="match status" value="1"/>
</dbReference>
<dbReference type="GO" id="GO:0004827">
    <property type="term" value="F:proline-tRNA ligase activity"/>
    <property type="evidence" value="ECO:0007669"/>
    <property type="project" value="UniProtKB-UniRule"/>
</dbReference>
<reference evidence="10" key="1">
    <citation type="submission" date="2017-09" db="EMBL/GenBank/DDBJ databases">
        <title>Depth-based differentiation of microbial function through sediment-hosted aquifers and enrichment of novel symbionts in the deep terrestrial subsurface.</title>
        <authorList>
            <person name="Probst A.J."/>
            <person name="Ladd B."/>
            <person name="Jarett J.K."/>
            <person name="Geller-Mcgrath D.E."/>
            <person name="Sieber C.M.K."/>
            <person name="Emerson J.B."/>
            <person name="Anantharaman K."/>
            <person name="Thomas B.C."/>
            <person name="Malmstrom R."/>
            <person name="Stieglmeier M."/>
            <person name="Klingl A."/>
            <person name="Woyke T."/>
            <person name="Ryan C.M."/>
            <person name="Banfield J.F."/>
        </authorList>
    </citation>
    <scope>NUCLEOTIDE SEQUENCE [LARGE SCALE GENOMIC DNA]</scope>
</reference>
<dbReference type="InterPro" id="IPR002314">
    <property type="entry name" value="aa-tRNA-synt_IIb"/>
</dbReference>
<dbReference type="InterPro" id="IPR036621">
    <property type="entry name" value="Anticodon-bd_dom_sf"/>
</dbReference>
<dbReference type="PROSITE" id="PS50862">
    <property type="entry name" value="AA_TRNA_LIGASE_II"/>
    <property type="match status" value="1"/>
</dbReference>
<comment type="similarity">
    <text evidence="7">Belongs to the class-II aminoacyl-tRNA synthetase family. ProS type 3 subfamily.</text>
</comment>
<dbReference type="EMBL" id="PFTM01000030">
    <property type="protein sequence ID" value="PJB83434.1"/>
    <property type="molecule type" value="Genomic_DNA"/>
</dbReference>
<sequence>MKTICKRSEDYSQWYQDVIGAADLAEHSIVRGCMVIKPYGYAIWERIVAIVDSMLKIRGVRNAYFPIFIPQSFLEREKKHVKGFSPELAVVTHGGGKELEEPLIVRPTSETIIYDSFSKWIQSYRDLPLIINQWANVVRWEMRPRLFLRTSEFLWQEGHTAHASLEEAEEYALMILNEVYAEFAEEYLAMPVYTGQKSEGEKFAGALRTFCIEALMQDGKSLQAGTSHNLSDNFSKSFNVAFLDKDGQRKNVFQTSWGVSTRLVGGLIMTHSDDKGLVLPPKVAPVQVVIVPIAKSGDEAIISKAQSIAKQLVGLSVEVDAREALRTGEKFYEWEKKGVPVRIEIGPKDLEKGSVILVRRDNGVKESCPIDHVSKRIGEILQDIQSSLFAAALVRRDESNKTADSWQEFEEALKRGGYVFSYFCGEESCEAGIKAKTKAVSRFLPLNTEEEEGDHYCIHCGKKTLHKKRWAFALAY</sequence>
<dbReference type="NCBIfam" id="TIGR00408">
    <property type="entry name" value="proS_fam_I"/>
    <property type="match status" value="1"/>
</dbReference>
<dbReference type="EC" id="6.1.1.15" evidence="7"/>
<comment type="function">
    <text evidence="7">Catalyzes the attachment of proline to tRNA(Pro) in a two-step reaction: proline is first activated by ATP to form Pro-AMP and then transferred to the acceptor end of tRNA(Pro).</text>
</comment>
<dbReference type="HAMAP" id="MF_01571">
    <property type="entry name" value="Pro_tRNA_synth_type3"/>
    <property type="match status" value="1"/>
</dbReference>
<comment type="subcellular location">
    <subcellularLocation>
        <location evidence="7">Cytoplasm</location>
    </subcellularLocation>
</comment>
<dbReference type="SUPFAM" id="SSF55681">
    <property type="entry name" value="Class II aaRS and biotin synthetases"/>
    <property type="match status" value="1"/>
</dbReference>
<keyword evidence="4 7" id="KW-0648">Protein biosynthesis</keyword>
<dbReference type="GO" id="GO:0005737">
    <property type="term" value="C:cytoplasm"/>
    <property type="evidence" value="ECO:0007669"/>
    <property type="project" value="UniProtKB-SubCell"/>
</dbReference>